<dbReference type="SUPFAM" id="SSF48403">
    <property type="entry name" value="Ankyrin repeat"/>
    <property type="match status" value="2"/>
</dbReference>
<evidence type="ECO:0000256" key="4">
    <source>
        <dbReference type="SAM" id="MobiDB-lite"/>
    </source>
</evidence>
<dbReference type="Gene3D" id="1.25.40.20">
    <property type="entry name" value="Ankyrin repeat-containing domain"/>
    <property type="match status" value="4"/>
</dbReference>
<reference evidence="5 6" key="1">
    <citation type="submission" date="2023-08" db="EMBL/GenBank/DDBJ databases">
        <title>Black Yeasts Isolated from many extreme environments.</title>
        <authorList>
            <person name="Coleine C."/>
            <person name="Stajich J.E."/>
            <person name="Selbmann L."/>
        </authorList>
    </citation>
    <scope>NUCLEOTIDE SEQUENCE [LARGE SCALE GENOMIC DNA]</scope>
    <source>
        <strain evidence="5 6">CCFEE 5910</strain>
    </source>
</reference>
<evidence type="ECO:0000256" key="3">
    <source>
        <dbReference type="PROSITE-ProRule" id="PRU00023"/>
    </source>
</evidence>
<dbReference type="Pfam" id="PF12796">
    <property type="entry name" value="Ank_2"/>
    <property type="match status" value="5"/>
</dbReference>
<feature type="repeat" description="ANK" evidence="3">
    <location>
        <begin position="830"/>
        <end position="862"/>
    </location>
</feature>
<dbReference type="InterPro" id="IPR002110">
    <property type="entry name" value="Ankyrin_rpt"/>
</dbReference>
<feature type="repeat" description="ANK" evidence="3">
    <location>
        <begin position="419"/>
        <end position="451"/>
    </location>
</feature>
<keyword evidence="2 3" id="KW-0040">ANK repeat</keyword>
<dbReference type="Proteomes" id="UP001309876">
    <property type="component" value="Unassembled WGS sequence"/>
</dbReference>
<dbReference type="Pfam" id="PF13637">
    <property type="entry name" value="Ank_4"/>
    <property type="match status" value="1"/>
</dbReference>
<evidence type="ECO:0000256" key="1">
    <source>
        <dbReference type="ARBA" id="ARBA00022737"/>
    </source>
</evidence>
<protein>
    <submittedName>
        <fullName evidence="5">Uncharacterized protein</fullName>
    </submittedName>
</protein>
<organism evidence="5 6">
    <name type="scientific">Lithohypha guttulata</name>
    <dbReference type="NCBI Taxonomy" id="1690604"/>
    <lineage>
        <taxon>Eukaryota</taxon>
        <taxon>Fungi</taxon>
        <taxon>Dikarya</taxon>
        <taxon>Ascomycota</taxon>
        <taxon>Pezizomycotina</taxon>
        <taxon>Eurotiomycetes</taxon>
        <taxon>Chaetothyriomycetidae</taxon>
        <taxon>Chaetothyriales</taxon>
        <taxon>Trichomeriaceae</taxon>
        <taxon>Lithohypha</taxon>
    </lineage>
</organism>
<feature type="compositionally biased region" description="Basic and acidic residues" evidence="4">
    <location>
        <begin position="258"/>
        <end position="270"/>
    </location>
</feature>
<comment type="caution">
    <text evidence="5">The sequence shown here is derived from an EMBL/GenBank/DDBJ whole genome shotgun (WGS) entry which is preliminary data.</text>
</comment>
<feature type="repeat" description="ANK" evidence="3">
    <location>
        <begin position="486"/>
        <end position="518"/>
    </location>
</feature>
<dbReference type="PROSITE" id="PS50088">
    <property type="entry name" value="ANK_REPEAT"/>
    <property type="match status" value="6"/>
</dbReference>
<dbReference type="SMART" id="SM00248">
    <property type="entry name" value="ANK"/>
    <property type="match status" value="12"/>
</dbReference>
<evidence type="ECO:0000256" key="2">
    <source>
        <dbReference type="ARBA" id="ARBA00023043"/>
    </source>
</evidence>
<name>A0AAN7ST84_9EURO</name>
<dbReference type="PANTHER" id="PTHR24198:SF165">
    <property type="entry name" value="ANKYRIN REPEAT-CONTAINING PROTEIN-RELATED"/>
    <property type="match status" value="1"/>
</dbReference>
<dbReference type="PANTHER" id="PTHR24198">
    <property type="entry name" value="ANKYRIN REPEAT AND PROTEIN KINASE DOMAIN-CONTAINING PROTEIN"/>
    <property type="match status" value="1"/>
</dbReference>
<feature type="repeat" description="ANK" evidence="3">
    <location>
        <begin position="577"/>
        <end position="609"/>
    </location>
</feature>
<gene>
    <name evidence="5" type="ORF">LTR05_008403</name>
</gene>
<feature type="repeat" description="ANK" evidence="3">
    <location>
        <begin position="385"/>
        <end position="417"/>
    </location>
</feature>
<dbReference type="PROSITE" id="PS50297">
    <property type="entry name" value="ANK_REP_REGION"/>
    <property type="match status" value="4"/>
</dbReference>
<dbReference type="EMBL" id="JAVRRJ010000012">
    <property type="protein sequence ID" value="KAK5080699.1"/>
    <property type="molecule type" value="Genomic_DNA"/>
</dbReference>
<evidence type="ECO:0000313" key="5">
    <source>
        <dbReference type="EMBL" id="KAK5080699.1"/>
    </source>
</evidence>
<proteinExistence type="predicted"/>
<keyword evidence="1" id="KW-0677">Repeat</keyword>
<accession>A0AAN7ST84</accession>
<keyword evidence="6" id="KW-1185">Reference proteome</keyword>
<feature type="region of interest" description="Disordered" evidence="4">
    <location>
        <begin position="245"/>
        <end position="283"/>
    </location>
</feature>
<dbReference type="InterPro" id="IPR036770">
    <property type="entry name" value="Ankyrin_rpt-contain_sf"/>
</dbReference>
<evidence type="ECO:0000313" key="6">
    <source>
        <dbReference type="Proteomes" id="UP001309876"/>
    </source>
</evidence>
<sequence length="904" mass="98183">MAMGVGNEGDKKISAEEPALVSLCSKAVNLTNNINTHLSDYAGSPEAQNETIQSFTTRFNRLREILWKIQAGMPRLTQGNVFVPYKASQELSTRMQHVVHDLVSSDLIVVKLISSSRKTGFRKLLAGLKQASLDTDISMLSDTMARHRDALRNDWIAFSENLSKFEQSFALNDASHISSKDGRDDLMVFPKDLAVQPPARAMPAKITSPPLRQIHDDFRLNSPLASHSLGQTGSLQQETFDYAPAQGATSAHSSIQPDEPRTPHSVDQDWGKPNVWPGSKPLRMDNFSRNSSFRLGSVTSMQEHLPTPSAEPQFWSNSGSTAEKAALVAALERQDHKVLQQLLRGMSTGNPIPSGLLSQAVGSNDVSSLRLLLTYGASVNHVDADGNSALLLAVATWSNEMATLLLEHGADPNLCAVESSMSPFTLAAQQNQVELVQLMLDHGANVNAMLSNGDTPINACICQGARTEIVALLLGSGAVPNQKTRDGKTPLFEALSRRRLDIVKLLLDHGASPNLAGPKHPLWPATYLPPALKLLIARGAKPQMASGNMELAASINNIQSIQILLDAGVSPNLKKDGVYTPLCSAIRDDRADIVTLLLSNGADPNLPASEYPAWKCISHGRLHFLPSLLAAGANLHSPSGIAELAVAHNNKDALMYLLLNGVDVNAANDDGRTALTTAIRDDRLQLVDMLLAHGANVTARGENWPLCMALGNPTLLKRLLEHVQHPKSITKGIIELAVQANQLESVKLLVEAGISVEDRTGGVFSPLTSAIRENRKEIVRYLLDEAGADVNSPGEHLPLIKAIRRCTDSNDTEIIELLLERGADINLVYRGWNAIMQAVEKGDKKLIRLLIEKGNGIDLQTLDSDSGQTVYEIISERGWSEGIELLMEHRHQLRMVTDGSMSRN</sequence>
<feature type="compositionally biased region" description="Polar residues" evidence="4">
    <location>
        <begin position="247"/>
        <end position="256"/>
    </location>
</feature>
<dbReference type="AlphaFoldDB" id="A0AAN7ST84"/>
<feature type="repeat" description="ANK" evidence="3">
    <location>
        <begin position="670"/>
        <end position="702"/>
    </location>
</feature>